<dbReference type="InterPro" id="IPR001647">
    <property type="entry name" value="HTH_TetR"/>
</dbReference>
<keyword evidence="7" id="KW-1185">Reference proteome</keyword>
<dbReference type="InterPro" id="IPR050109">
    <property type="entry name" value="HTH-type_TetR-like_transc_reg"/>
</dbReference>
<feature type="domain" description="HTH tetR-type" evidence="5">
    <location>
        <begin position="9"/>
        <end position="69"/>
    </location>
</feature>
<organism evidence="6 7">
    <name type="scientific">Salipiger bermudensis (strain DSM 26914 / JCM 13377 / KCTC 12554 / HTCC2601)</name>
    <name type="common">Pelagibaca bermudensis</name>
    <dbReference type="NCBI Taxonomy" id="314265"/>
    <lineage>
        <taxon>Bacteria</taxon>
        <taxon>Pseudomonadati</taxon>
        <taxon>Pseudomonadota</taxon>
        <taxon>Alphaproteobacteria</taxon>
        <taxon>Rhodobacterales</taxon>
        <taxon>Roseobacteraceae</taxon>
        <taxon>Salipiger</taxon>
    </lineage>
</organism>
<dbReference type="eggNOG" id="COG1309">
    <property type="taxonomic scope" value="Bacteria"/>
</dbReference>
<dbReference type="EMBL" id="AATQ01000008">
    <property type="protein sequence ID" value="EAU47157.1"/>
    <property type="molecule type" value="Genomic_DNA"/>
</dbReference>
<dbReference type="Gene3D" id="1.10.357.10">
    <property type="entry name" value="Tetracycline Repressor, domain 2"/>
    <property type="match status" value="1"/>
</dbReference>
<proteinExistence type="predicted"/>
<dbReference type="STRING" id="314265.R2601_05523"/>
<dbReference type="RefSeq" id="WP_007802874.1">
    <property type="nucleotide sequence ID" value="NZ_DS022277.1"/>
</dbReference>
<gene>
    <name evidence="6" type="ORF">R2601_05523</name>
</gene>
<sequence>MPRTGLSPEEARQRAVEIAVARIRENGFVKLRLADVAREMGVSHAALYAHFRDKAALLDAVTESWLVDARARTAAICGGSAPPAERIEDWFVARYRIKSARVRTDPEIFYGFNEATAGERPVIRDHMLRLHQELAGLLGEAGLGAEAEATMLEEALAGFLHPALIGPGPKPEREDALRRLLKVVLAGLAALQEGGGA</sequence>
<dbReference type="SUPFAM" id="SSF46689">
    <property type="entry name" value="Homeodomain-like"/>
    <property type="match status" value="1"/>
</dbReference>
<dbReference type="GO" id="GO:0000976">
    <property type="term" value="F:transcription cis-regulatory region binding"/>
    <property type="evidence" value="ECO:0007669"/>
    <property type="project" value="TreeGrafter"/>
</dbReference>
<dbReference type="AlphaFoldDB" id="Q0FSU6"/>
<reference evidence="6 7" key="1">
    <citation type="journal article" date="2010" name="J. Bacteriol.">
        <title>Genome sequences of Pelagibaca bermudensis HTCC2601T and Maritimibacter alkaliphilus HTCC2654T, the type strains of two marine Roseobacter genera.</title>
        <authorList>
            <person name="Thrash J.C."/>
            <person name="Cho J.C."/>
            <person name="Ferriera S."/>
            <person name="Johnson J."/>
            <person name="Vergin K.L."/>
            <person name="Giovannoni S.J."/>
        </authorList>
    </citation>
    <scope>NUCLEOTIDE SEQUENCE [LARGE SCALE GENOMIC DNA]</scope>
    <source>
        <strain evidence="7">DSM 26914 / JCM 13377 / KCTC 12554 / HTCC2601</strain>
    </source>
</reference>
<accession>Q0FSU6</accession>
<dbReference type="PANTHER" id="PTHR30055">
    <property type="entry name" value="HTH-TYPE TRANSCRIPTIONAL REGULATOR RUTR"/>
    <property type="match status" value="1"/>
</dbReference>
<dbReference type="HOGENOM" id="CLU_069356_7_2_5"/>
<keyword evidence="3" id="KW-0804">Transcription</keyword>
<dbReference type="InterPro" id="IPR009057">
    <property type="entry name" value="Homeodomain-like_sf"/>
</dbReference>
<evidence type="ECO:0000256" key="4">
    <source>
        <dbReference type="PROSITE-ProRule" id="PRU00335"/>
    </source>
</evidence>
<evidence type="ECO:0000313" key="6">
    <source>
        <dbReference type="EMBL" id="EAU47157.1"/>
    </source>
</evidence>
<dbReference type="PROSITE" id="PS50977">
    <property type="entry name" value="HTH_TETR_2"/>
    <property type="match status" value="1"/>
</dbReference>
<dbReference type="GO" id="GO:0003700">
    <property type="term" value="F:DNA-binding transcription factor activity"/>
    <property type="evidence" value="ECO:0007669"/>
    <property type="project" value="TreeGrafter"/>
</dbReference>
<name>Q0FSU6_SALBH</name>
<dbReference type="Pfam" id="PF17935">
    <property type="entry name" value="TetR_C_27"/>
    <property type="match status" value="1"/>
</dbReference>
<evidence type="ECO:0000256" key="1">
    <source>
        <dbReference type="ARBA" id="ARBA00023015"/>
    </source>
</evidence>
<feature type="DNA-binding region" description="H-T-H motif" evidence="4">
    <location>
        <begin position="32"/>
        <end position="51"/>
    </location>
</feature>
<keyword evidence="1" id="KW-0805">Transcription regulation</keyword>
<protein>
    <submittedName>
        <fullName evidence="6">TetR family transcriptional regulatory protein</fullName>
    </submittedName>
</protein>
<evidence type="ECO:0000259" key="5">
    <source>
        <dbReference type="PROSITE" id="PS50977"/>
    </source>
</evidence>
<evidence type="ECO:0000256" key="3">
    <source>
        <dbReference type="ARBA" id="ARBA00023163"/>
    </source>
</evidence>
<dbReference type="InterPro" id="IPR041478">
    <property type="entry name" value="TetR_C_27"/>
</dbReference>
<evidence type="ECO:0000256" key="2">
    <source>
        <dbReference type="ARBA" id="ARBA00023125"/>
    </source>
</evidence>
<dbReference type="Proteomes" id="UP000006230">
    <property type="component" value="Unassembled WGS sequence"/>
</dbReference>
<evidence type="ECO:0000313" key="7">
    <source>
        <dbReference type="Proteomes" id="UP000006230"/>
    </source>
</evidence>
<keyword evidence="2 4" id="KW-0238">DNA-binding</keyword>
<dbReference type="Pfam" id="PF00440">
    <property type="entry name" value="TetR_N"/>
    <property type="match status" value="1"/>
</dbReference>
<dbReference type="PANTHER" id="PTHR30055:SF151">
    <property type="entry name" value="TRANSCRIPTIONAL REGULATORY PROTEIN"/>
    <property type="match status" value="1"/>
</dbReference>
<comment type="caution">
    <text evidence="6">The sequence shown here is derived from an EMBL/GenBank/DDBJ whole genome shotgun (WGS) entry which is preliminary data.</text>
</comment>
<dbReference type="PRINTS" id="PR00455">
    <property type="entry name" value="HTHTETR"/>
</dbReference>